<dbReference type="GeneID" id="18826706"/>
<dbReference type="HOGENOM" id="CLU_008677_0_0_1"/>
<feature type="region of interest" description="Disordered" evidence="1">
    <location>
        <begin position="559"/>
        <end position="612"/>
    </location>
</feature>
<dbReference type="KEGG" id="abp:AGABI1DRAFT127591"/>
<feature type="transmembrane region" description="Helical" evidence="2">
    <location>
        <begin position="100"/>
        <end position="122"/>
    </location>
</feature>
<feature type="transmembrane region" description="Helical" evidence="2">
    <location>
        <begin position="6"/>
        <end position="30"/>
    </location>
</feature>
<feature type="compositionally biased region" description="Pro residues" evidence="1">
    <location>
        <begin position="561"/>
        <end position="574"/>
    </location>
</feature>
<accession>K5XA24</accession>
<dbReference type="AlphaFoldDB" id="K5XA24"/>
<dbReference type="InParanoid" id="K5XA24"/>
<evidence type="ECO:0000256" key="2">
    <source>
        <dbReference type="SAM" id="Phobius"/>
    </source>
</evidence>
<dbReference type="OrthoDB" id="2529242at2759"/>
<feature type="region of interest" description="Disordered" evidence="1">
    <location>
        <begin position="908"/>
        <end position="937"/>
    </location>
</feature>
<feature type="compositionally biased region" description="Polar residues" evidence="1">
    <location>
        <begin position="585"/>
        <end position="594"/>
    </location>
</feature>
<feature type="transmembrane region" description="Helical" evidence="2">
    <location>
        <begin position="449"/>
        <end position="472"/>
    </location>
</feature>
<organism evidence="3 4">
    <name type="scientific">Agaricus bisporus var. burnettii (strain JB137-S8 / ATCC MYA-4627 / FGSC 10392)</name>
    <name type="common">White button mushroom</name>
    <dbReference type="NCBI Taxonomy" id="597362"/>
    <lineage>
        <taxon>Eukaryota</taxon>
        <taxon>Fungi</taxon>
        <taxon>Dikarya</taxon>
        <taxon>Basidiomycota</taxon>
        <taxon>Agaricomycotina</taxon>
        <taxon>Agaricomycetes</taxon>
        <taxon>Agaricomycetidae</taxon>
        <taxon>Agaricales</taxon>
        <taxon>Agaricineae</taxon>
        <taxon>Agaricaceae</taxon>
        <taxon>Agaricus</taxon>
    </lineage>
</organism>
<keyword evidence="2" id="KW-1133">Transmembrane helix</keyword>
<dbReference type="RefSeq" id="XP_007329214.1">
    <property type="nucleotide sequence ID" value="XM_007329152.1"/>
</dbReference>
<proteinExistence type="predicted"/>
<name>K5XA24_AGABU</name>
<feature type="transmembrane region" description="Helical" evidence="2">
    <location>
        <begin position="167"/>
        <end position="192"/>
    </location>
</feature>
<reference evidence="4" key="1">
    <citation type="journal article" date="2012" name="Proc. Natl. Acad. Sci. U.S.A.">
        <title>Genome sequence of the button mushroom Agaricus bisporus reveals mechanisms governing adaptation to a humic-rich ecological niche.</title>
        <authorList>
            <person name="Morin E."/>
            <person name="Kohler A."/>
            <person name="Baker A.R."/>
            <person name="Foulongne-Oriol M."/>
            <person name="Lombard V."/>
            <person name="Nagy L.G."/>
            <person name="Ohm R.A."/>
            <person name="Patyshakuliyeva A."/>
            <person name="Brun A."/>
            <person name="Aerts A.L."/>
            <person name="Bailey A.M."/>
            <person name="Billette C."/>
            <person name="Coutinho P.M."/>
            <person name="Deakin G."/>
            <person name="Doddapaneni H."/>
            <person name="Floudas D."/>
            <person name="Grimwood J."/>
            <person name="Hilden K."/>
            <person name="Kuees U."/>
            <person name="LaButti K.M."/>
            <person name="Lapidus A."/>
            <person name="Lindquist E.A."/>
            <person name="Lucas S.M."/>
            <person name="Murat C."/>
            <person name="Riley R.W."/>
            <person name="Salamov A.A."/>
            <person name="Schmutz J."/>
            <person name="Subramanian V."/>
            <person name="Woesten H.A.B."/>
            <person name="Xu J."/>
            <person name="Eastwood D.C."/>
            <person name="Foster G.D."/>
            <person name="Sonnenberg A.S."/>
            <person name="Cullen D."/>
            <person name="de Vries R.P."/>
            <person name="Lundell T."/>
            <person name="Hibbett D.S."/>
            <person name="Henrissat B."/>
            <person name="Burton K.S."/>
            <person name="Kerrigan R.W."/>
            <person name="Challen M.P."/>
            <person name="Grigoriev I.V."/>
            <person name="Martin F."/>
        </authorList>
    </citation>
    <scope>NUCLEOTIDE SEQUENCE [LARGE SCALE GENOMIC DNA]</scope>
    <source>
        <strain evidence="4">JB137-S8 / ATCC MYA-4627 / FGSC 10392</strain>
    </source>
</reference>
<feature type="transmembrane region" description="Helical" evidence="2">
    <location>
        <begin position="58"/>
        <end position="75"/>
    </location>
</feature>
<dbReference type="OMA" id="NADFRMA"/>
<dbReference type="eggNOG" id="ENOG502SSRU">
    <property type="taxonomic scope" value="Eukaryota"/>
</dbReference>
<keyword evidence="2" id="KW-0472">Membrane</keyword>
<sequence>MFPLVLAIAFAFFSIIASAFIILHIIIPILPPHPSSRRVSPVEFGWSAFRTLSLANQIHIWLASLDLIALAFFLWETVVEATGGASGFASAADPVSSTKYSVFLTIRQIFLLVVTGITLLHIRLGCPVSFGKSHWTVWAPSLAFVLTSATLSGVVSGAGINTLFYGLIAYNSAIVIASVAVFSCLVSTSLVINRKLNAIDAKIITCSPVREEKPRPSFAIHDIEALRGGGSWISSNSSASSRHSPLSAWSFSTHQTTSGSSPHHGWPTLGGRHLVPAKVSYQVGNFCEGIPPVPPLSSTYCRISRTAGTMALGERDPFRRDIPSFASVHPRVRLGSQTSWLTSASGSCAPMSAWSFSTHAPSFYSASMRDVCIPSGTVSRSNKAVSGNAQDLGGYSYASSEVEKGSTVPDMDFDVSINRNVGWFFLILVPYAFSLPYLIIASQEHSPPFIVSTLFMLSITLSSPILALNVLFKCPFPIPTGPFDVSTHLPPDLREPKDNLTLPHRSYEYKHSMRTGLTVVEDRRSGDVWIAKGDAVDGKGKLGRALEVLYPRPKLSVIPPQEAPQLPPLSPPLPIQDKDSLPMSDYNSSETGAQLSHRRSEPSRSSSREEDSIVASRIMTAHRHYSALARTIVVPGTSHGKEEGKSSDMITAHLGHPRARSMSLVCGPVAPTPSNSTFKLSPTPPPRTHHSLRLEKDGGDHSPTSMNADFRMAIERKATQIWYSDAPNNARLSWRNIVFGASLIPDAFPHHIPLEIEPEKVKLVRSATLKLHLNISQLNSVRASLLGKNNLVSLASSATLINVIEDNSGCGPLVESTHRHTVTEKNVRTLPPSLRLEQPIRTRSSIVYIKSEDLDGANVAPPGTEPATASAMAPIAQCSSQALEPQIPKARKLRSRISDVFSLVSGVKSETGRKSHPVAEAARDDNTPTTSSHSRTRMNLKPLKFMGSVTSKMPRTGSRYPTFGELPSYLKREILQSIPRSAEPLSPPPKIWL</sequence>
<evidence type="ECO:0000256" key="1">
    <source>
        <dbReference type="SAM" id="MobiDB-lite"/>
    </source>
</evidence>
<dbReference type="EMBL" id="JH971389">
    <property type="protein sequence ID" value="EKM79912.1"/>
    <property type="molecule type" value="Genomic_DNA"/>
</dbReference>
<gene>
    <name evidence="3" type="ORF">AGABI1DRAFT_127591</name>
</gene>
<evidence type="ECO:0000313" key="3">
    <source>
        <dbReference type="EMBL" id="EKM79912.1"/>
    </source>
</evidence>
<feature type="transmembrane region" description="Helical" evidence="2">
    <location>
        <begin position="134"/>
        <end position="155"/>
    </location>
</feature>
<feature type="transmembrane region" description="Helical" evidence="2">
    <location>
        <begin position="421"/>
        <end position="443"/>
    </location>
</feature>
<feature type="region of interest" description="Disordered" evidence="1">
    <location>
        <begin position="673"/>
        <end position="702"/>
    </location>
</feature>
<feature type="compositionally biased region" description="Basic and acidic residues" evidence="1">
    <location>
        <begin position="598"/>
        <end position="611"/>
    </location>
</feature>
<keyword evidence="4" id="KW-1185">Reference proteome</keyword>
<dbReference type="Proteomes" id="UP000008493">
    <property type="component" value="Unassembled WGS sequence"/>
</dbReference>
<protein>
    <submittedName>
        <fullName evidence="3">Uncharacterized protein</fullName>
    </submittedName>
</protein>
<evidence type="ECO:0000313" key="4">
    <source>
        <dbReference type="Proteomes" id="UP000008493"/>
    </source>
</evidence>
<keyword evidence="2" id="KW-0812">Transmembrane</keyword>